<feature type="region of interest" description="Disordered" evidence="1">
    <location>
        <begin position="122"/>
        <end position="142"/>
    </location>
</feature>
<feature type="region of interest" description="Disordered" evidence="1">
    <location>
        <begin position="27"/>
        <end position="52"/>
    </location>
</feature>
<evidence type="ECO:0000313" key="2">
    <source>
        <dbReference type="EMBL" id="JAD48744.1"/>
    </source>
</evidence>
<protein>
    <submittedName>
        <fullName evidence="2">Uncharacterized protein</fullName>
    </submittedName>
</protein>
<feature type="compositionally biased region" description="Low complexity" evidence="1">
    <location>
        <begin position="27"/>
        <end position="40"/>
    </location>
</feature>
<reference evidence="2" key="2">
    <citation type="journal article" date="2015" name="Data Brief">
        <title>Shoot transcriptome of the giant reed, Arundo donax.</title>
        <authorList>
            <person name="Barrero R.A."/>
            <person name="Guerrero F.D."/>
            <person name="Moolhuijzen P."/>
            <person name="Goolsby J.A."/>
            <person name="Tidwell J."/>
            <person name="Bellgard S.E."/>
            <person name="Bellgard M.I."/>
        </authorList>
    </citation>
    <scope>NUCLEOTIDE SEQUENCE</scope>
    <source>
        <tissue evidence="2">Shoot tissue taken approximately 20 cm above the soil surface</tissue>
    </source>
</reference>
<organism evidence="2">
    <name type="scientific">Arundo donax</name>
    <name type="common">Giant reed</name>
    <name type="synonym">Donax arundinaceus</name>
    <dbReference type="NCBI Taxonomy" id="35708"/>
    <lineage>
        <taxon>Eukaryota</taxon>
        <taxon>Viridiplantae</taxon>
        <taxon>Streptophyta</taxon>
        <taxon>Embryophyta</taxon>
        <taxon>Tracheophyta</taxon>
        <taxon>Spermatophyta</taxon>
        <taxon>Magnoliopsida</taxon>
        <taxon>Liliopsida</taxon>
        <taxon>Poales</taxon>
        <taxon>Poaceae</taxon>
        <taxon>PACMAD clade</taxon>
        <taxon>Arundinoideae</taxon>
        <taxon>Arundineae</taxon>
        <taxon>Arundo</taxon>
    </lineage>
</organism>
<accession>A0A0A9AAM7</accession>
<name>A0A0A9AAM7_ARUDO</name>
<evidence type="ECO:0000256" key="1">
    <source>
        <dbReference type="SAM" id="MobiDB-lite"/>
    </source>
</evidence>
<proteinExistence type="predicted"/>
<reference evidence="2" key="1">
    <citation type="submission" date="2014-09" db="EMBL/GenBank/DDBJ databases">
        <authorList>
            <person name="Magalhaes I.L.F."/>
            <person name="Oliveira U."/>
            <person name="Santos F.R."/>
            <person name="Vidigal T.H.D.A."/>
            <person name="Brescovit A.D."/>
            <person name="Santos A.J."/>
        </authorList>
    </citation>
    <scope>NUCLEOTIDE SEQUENCE</scope>
    <source>
        <tissue evidence="2">Shoot tissue taken approximately 20 cm above the soil surface</tissue>
    </source>
</reference>
<dbReference type="EMBL" id="GBRH01249151">
    <property type="protein sequence ID" value="JAD48744.1"/>
    <property type="molecule type" value="Transcribed_RNA"/>
</dbReference>
<sequence>MTLSMAADASSLPMIHLRKVWSGASPAGAAASDRTAPAGSHPSTAPRPMSSGVSCHSFPIAAASSPAAPPGHGAATGGGETFLALAPARAATPAVAVPRGDDSVETEVGGLGLGLWRWSSTEVGSQRPPAPETLPAASPCCC</sequence>
<dbReference type="AlphaFoldDB" id="A0A0A9AAM7"/>